<keyword evidence="2" id="KW-1185">Reference proteome</keyword>
<accession>A0A562ZLH5</accession>
<sequence>MSQQALIRGEVCFREGDGMLIPIPPGPVEIEVADDSVTLGWSTEDNSRGATAITRDEYDRYVREGKIKLTPA</sequence>
<gene>
    <name evidence="1" type="ORF">FN976_19280</name>
</gene>
<dbReference type="RefSeq" id="WP_145894690.1">
    <property type="nucleotide sequence ID" value="NZ_VOBQ01000015.1"/>
</dbReference>
<comment type="caution">
    <text evidence="1">The sequence shown here is derived from an EMBL/GenBank/DDBJ whole genome shotgun (WGS) entry which is preliminary data.</text>
</comment>
<protein>
    <submittedName>
        <fullName evidence="1">Uncharacterized protein</fullName>
    </submittedName>
</protein>
<organism evidence="1 2">
    <name type="scientific">Caenimonas sedimenti</name>
    <dbReference type="NCBI Taxonomy" id="2596921"/>
    <lineage>
        <taxon>Bacteria</taxon>
        <taxon>Pseudomonadati</taxon>
        <taxon>Pseudomonadota</taxon>
        <taxon>Betaproteobacteria</taxon>
        <taxon>Burkholderiales</taxon>
        <taxon>Comamonadaceae</taxon>
        <taxon>Caenimonas</taxon>
    </lineage>
</organism>
<evidence type="ECO:0000313" key="2">
    <source>
        <dbReference type="Proteomes" id="UP000318199"/>
    </source>
</evidence>
<name>A0A562ZLH5_9BURK</name>
<dbReference type="EMBL" id="VOBQ01000015">
    <property type="protein sequence ID" value="TWO69432.1"/>
    <property type="molecule type" value="Genomic_DNA"/>
</dbReference>
<proteinExistence type="predicted"/>
<dbReference type="OrthoDB" id="9153806at2"/>
<dbReference type="AlphaFoldDB" id="A0A562ZLH5"/>
<reference evidence="1 2" key="1">
    <citation type="submission" date="2019-07" db="EMBL/GenBank/DDBJ databases">
        <title>Caenimonas sedimenti sp. nov., isolated from activated sludge.</title>
        <authorList>
            <person name="Xu J."/>
        </authorList>
    </citation>
    <scope>NUCLEOTIDE SEQUENCE [LARGE SCALE GENOMIC DNA]</scope>
    <source>
        <strain evidence="1 2">HX-9-20</strain>
    </source>
</reference>
<evidence type="ECO:0000313" key="1">
    <source>
        <dbReference type="EMBL" id="TWO69432.1"/>
    </source>
</evidence>
<dbReference type="Proteomes" id="UP000318199">
    <property type="component" value="Unassembled WGS sequence"/>
</dbReference>